<accession>A0ABR4PZ45</accession>
<dbReference type="EMBL" id="JAKROA010000054">
    <property type="protein sequence ID" value="KAL5102611.1"/>
    <property type="molecule type" value="Genomic_DNA"/>
</dbReference>
<dbReference type="InterPro" id="IPR019407">
    <property type="entry name" value="CTU2"/>
</dbReference>
<proteinExistence type="inferred from homology"/>
<dbReference type="PANTHER" id="PTHR20882">
    <property type="entry name" value="CYTOPLASMIC TRNA 2-THIOLATION PROTEIN 2"/>
    <property type="match status" value="1"/>
</dbReference>
<keyword evidence="4" id="KW-1133">Transmembrane helix</keyword>
<keyword evidence="4" id="KW-0472">Membrane</keyword>
<dbReference type="SUPFAM" id="SSF52402">
    <property type="entry name" value="Adenine nucleotide alpha hydrolases-like"/>
    <property type="match status" value="1"/>
</dbReference>
<comment type="function">
    <text evidence="3">Plays a central role in 2-thiolation of mcm(5)S(2)U at tRNA wobble positions of tRNA(Lys), tRNA(Glu) and tRNA(Gln). May act by forming a heterodimer with NCS6/CTU1 that ligates sulfur from thiocarboxylated URM1 onto the uridine of tRNAs at wobble position.</text>
</comment>
<dbReference type="PANTHER" id="PTHR20882:SF14">
    <property type="entry name" value="CYTOPLASMIC TRNA 2-THIOLATION PROTEIN 2"/>
    <property type="match status" value="1"/>
</dbReference>
<dbReference type="InterPro" id="IPR014729">
    <property type="entry name" value="Rossmann-like_a/b/a_fold"/>
</dbReference>
<keyword evidence="6" id="KW-1185">Reference proteome</keyword>
<gene>
    <name evidence="5" type="ORF">TcWFU_003818</name>
</gene>
<comment type="pathway">
    <text evidence="3">tRNA modification; 5-methoxycarbonylmethyl-2-thiouridine-tRNA biosynthesis.</text>
</comment>
<keyword evidence="2 3" id="KW-0819">tRNA processing</keyword>
<keyword evidence="1 3" id="KW-0963">Cytoplasm</keyword>
<feature type="transmembrane region" description="Helical" evidence="4">
    <location>
        <begin position="45"/>
        <end position="64"/>
    </location>
</feature>
<comment type="subcellular location">
    <subcellularLocation>
        <location evidence="3">Cytoplasm</location>
    </subcellularLocation>
</comment>
<keyword evidence="4" id="KW-0812">Transmembrane</keyword>
<reference evidence="5 6" key="1">
    <citation type="journal article" date="2022" name="Front. Cell. Infect. Microbiol.">
        <title>The Genomes of Two Strains of Taenia crassiceps the Animal Model for the Study of Human Cysticercosis.</title>
        <authorList>
            <person name="Bobes R.J."/>
            <person name="Estrada K."/>
            <person name="Rios-Valencia D.G."/>
            <person name="Calderon-Gallegos A."/>
            <person name="de la Torre P."/>
            <person name="Carrero J.C."/>
            <person name="Sanchez-Flores A."/>
            <person name="Laclette J.P."/>
        </authorList>
    </citation>
    <scope>NUCLEOTIDE SEQUENCE [LARGE SCALE GENOMIC DNA]</scope>
    <source>
        <strain evidence="5">WFUcys</strain>
    </source>
</reference>
<evidence type="ECO:0000256" key="2">
    <source>
        <dbReference type="ARBA" id="ARBA00022694"/>
    </source>
</evidence>
<evidence type="ECO:0000256" key="4">
    <source>
        <dbReference type="SAM" id="Phobius"/>
    </source>
</evidence>
<evidence type="ECO:0000313" key="6">
    <source>
        <dbReference type="Proteomes" id="UP001651158"/>
    </source>
</evidence>
<sequence length="477" mass="52886">MPLSYLVIGRLRWLQALPTLAAPVGTRYYVLFRLQVNLLLTTSVISIGLCTGLLGIGVSVLRIAKRVFAYSGSMFDRTVCIKCKGEFGPPAIFVRKDDPPLCKTCFLAGCMHKFRASFGKANIVRNREAVALAFSGGYSSLAMLTLAKMCQARTESRKLRFDPTVVCLYDVEQPYPEKQEKTMRDSGFEYKIVRTDEIPLTADNCSFDGSARIKNSALTAVEEMLRWRRLQQLMVYTSHVLGFKYLLVGDNASQLAVYCLSGIAQGRGGTVATELGFADTRYHEVTVLRPMYNFLAKEVALLLHFAGLEAVVETSLTAQQNLAYGPGVNSIQRLTQDFIDSSNLLDTPQPQWLCSMLSRGHSHLMAGLINAVQFATLHYRVLIGIAAQKKRLQRCQRMNSLRGYQEIHKLTCTSASSSPFLLCLLLLPYVLAAYQIGQSCKGLIPSNNAACSNSTLMLSRCSGADLPNKTTQFEWSR</sequence>
<evidence type="ECO:0000313" key="5">
    <source>
        <dbReference type="EMBL" id="KAL5102611.1"/>
    </source>
</evidence>
<evidence type="ECO:0000256" key="3">
    <source>
        <dbReference type="HAMAP-Rule" id="MF_03054"/>
    </source>
</evidence>
<organism evidence="5 6">
    <name type="scientific">Taenia crassiceps</name>
    <dbReference type="NCBI Taxonomy" id="6207"/>
    <lineage>
        <taxon>Eukaryota</taxon>
        <taxon>Metazoa</taxon>
        <taxon>Spiralia</taxon>
        <taxon>Lophotrochozoa</taxon>
        <taxon>Platyhelminthes</taxon>
        <taxon>Cestoda</taxon>
        <taxon>Eucestoda</taxon>
        <taxon>Cyclophyllidea</taxon>
        <taxon>Taeniidae</taxon>
        <taxon>Taenia</taxon>
    </lineage>
</organism>
<dbReference type="Gene3D" id="3.40.50.620">
    <property type="entry name" value="HUPs"/>
    <property type="match status" value="1"/>
</dbReference>
<evidence type="ECO:0000256" key="1">
    <source>
        <dbReference type="ARBA" id="ARBA00022490"/>
    </source>
</evidence>
<dbReference type="Proteomes" id="UP001651158">
    <property type="component" value="Unassembled WGS sequence"/>
</dbReference>
<protein>
    <recommendedName>
        <fullName evidence="3">Cytoplasmic tRNA 2-thiolation protein 2</fullName>
    </recommendedName>
</protein>
<comment type="similarity">
    <text evidence="3">Belongs to the CTU2/NCS2 family.</text>
</comment>
<comment type="caution">
    <text evidence="5">The sequence shown here is derived from an EMBL/GenBank/DDBJ whole genome shotgun (WGS) entry which is preliminary data.</text>
</comment>
<dbReference type="HAMAP" id="MF_03054">
    <property type="entry name" value="CTU2"/>
    <property type="match status" value="1"/>
</dbReference>
<name>A0ABR4PZ45_9CEST</name>